<dbReference type="GO" id="GO:0006351">
    <property type="term" value="P:DNA-templated transcription"/>
    <property type="evidence" value="ECO:0007669"/>
    <property type="project" value="InterPro"/>
</dbReference>
<dbReference type="AlphaFoldDB" id="A0A2I0J5E8"/>
<protein>
    <recommendedName>
        <fullName evidence="1">DOG1 domain-containing protein</fullName>
    </recommendedName>
</protein>
<dbReference type="PANTHER" id="PTHR46354">
    <property type="entry name" value="DOG1 DOMAIN-CONTAINING PROTEIN"/>
    <property type="match status" value="1"/>
</dbReference>
<keyword evidence="3" id="KW-1185">Reference proteome</keyword>
<dbReference type="PANTHER" id="PTHR46354:SF13">
    <property type="entry name" value="PROTEIN DOG1-LIKE 4"/>
    <property type="match status" value="1"/>
</dbReference>
<evidence type="ECO:0000259" key="1">
    <source>
        <dbReference type="PROSITE" id="PS51806"/>
    </source>
</evidence>
<dbReference type="GO" id="GO:0043565">
    <property type="term" value="F:sequence-specific DNA binding"/>
    <property type="evidence" value="ECO:0007669"/>
    <property type="project" value="InterPro"/>
</dbReference>
<name>A0A2I0J5E8_PUNGR</name>
<dbReference type="Pfam" id="PF14144">
    <property type="entry name" value="DOG1"/>
    <property type="match status" value="1"/>
</dbReference>
<gene>
    <name evidence="2" type="ORF">CRG98_028172</name>
</gene>
<dbReference type="PROSITE" id="PS51806">
    <property type="entry name" value="DOG1"/>
    <property type="match status" value="1"/>
</dbReference>
<accession>A0A2I0J5E8</accession>
<feature type="domain" description="DOG1" evidence="1">
    <location>
        <begin position="29"/>
        <end position="251"/>
    </location>
</feature>
<dbReference type="InterPro" id="IPR025422">
    <property type="entry name" value="TGA_domain"/>
</dbReference>
<organism evidence="2 3">
    <name type="scientific">Punica granatum</name>
    <name type="common">Pomegranate</name>
    <dbReference type="NCBI Taxonomy" id="22663"/>
    <lineage>
        <taxon>Eukaryota</taxon>
        <taxon>Viridiplantae</taxon>
        <taxon>Streptophyta</taxon>
        <taxon>Embryophyta</taxon>
        <taxon>Tracheophyta</taxon>
        <taxon>Spermatophyta</taxon>
        <taxon>Magnoliopsida</taxon>
        <taxon>eudicotyledons</taxon>
        <taxon>Gunneridae</taxon>
        <taxon>Pentapetalae</taxon>
        <taxon>rosids</taxon>
        <taxon>malvids</taxon>
        <taxon>Myrtales</taxon>
        <taxon>Lythraceae</taxon>
        <taxon>Punica</taxon>
    </lineage>
</organism>
<reference evidence="2 3" key="1">
    <citation type="submission" date="2017-11" db="EMBL/GenBank/DDBJ databases">
        <title>De-novo sequencing of pomegranate (Punica granatum L.) genome.</title>
        <authorList>
            <person name="Akparov Z."/>
            <person name="Amiraslanov A."/>
            <person name="Hajiyeva S."/>
            <person name="Abbasov M."/>
            <person name="Kaur K."/>
            <person name="Hamwieh A."/>
            <person name="Solovyev V."/>
            <person name="Salamov A."/>
            <person name="Braich B."/>
            <person name="Kosarev P."/>
            <person name="Mahmoud A."/>
            <person name="Hajiyev E."/>
            <person name="Babayeva S."/>
            <person name="Izzatullayeva V."/>
            <person name="Mammadov A."/>
            <person name="Mammadov A."/>
            <person name="Sharifova S."/>
            <person name="Ojaghi J."/>
            <person name="Eynullazada K."/>
            <person name="Bayramov B."/>
            <person name="Abdulazimova A."/>
            <person name="Shahmuradov I."/>
        </authorList>
    </citation>
    <scope>NUCLEOTIDE SEQUENCE [LARGE SCALE GENOMIC DNA]</scope>
    <source>
        <strain evidence="3">cv. AG2017</strain>
        <tissue evidence="2">Leaf</tissue>
    </source>
</reference>
<comment type="caution">
    <text evidence="2">The sequence shown here is derived from an EMBL/GenBank/DDBJ whole genome shotgun (WGS) entry which is preliminary data.</text>
</comment>
<sequence length="251" mass="28569">MWVPMNPYGFSRTRNTPTTTSDDSEISSSFAFGSFFEDWLVRQEHYLYELQSAAKNLHVTGKQDLEDLTDRVLSHYQQYYDEKSRIMQTDVSILFSPPWLTRLERAHLWVAGFKPGLVVELSLGSLGGELTQDQARRMEEVRITARMREKELDNEMAQLQESLACPPLLGAARKRGKPLPLNWKVNEEEAAAATGAMRARMEEAVVQADLLRVRIALGVMEILNPGQRVKFLTAVTQLLLRLRTCGLQRDA</sequence>
<evidence type="ECO:0000313" key="3">
    <source>
        <dbReference type="Proteomes" id="UP000233551"/>
    </source>
</evidence>
<dbReference type="InterPro" id="IPR051886">
    <property type="entry name" value="Seed_Dev/Stress_Resp_Reg"/>
</dbReference>
<dbReference type="Proteomes" id="UP000233551">
    <property type="component" value="Unassembled WGS sequence"/>
</dbReference>
<evidence type="ECO:0000313" key="2">
    <source>
        <dbReference type="EMBL" id="PKI51461.1"/>
    </source>
</evidence>
<dbReference type="EMBL" id="PGOL01002008">
    <property type="protein sequence ID" value="PKI51461.1"/>
    <property type="molecule type" value="Genomic_DNA"/>
</dbReference>
<proteinExistence type="predicted"/>
<dbReference type="STRING" id="22663.A0A2I0J5E8"/>